<dbReference type="RefSeq" id="WP_098556336.1">
    <property type="nucleotide sequence ID" value="NZ_NUXH01000072.1"/>
</dbReference>
<evidence type="ECO:0000256" key="1">
    <source>
        <dbReference type="ARBA" id="ARBA00011046"/>
    </source>
</evidence>
<keyword evidence="3" id="KW-0238">DNA-binding</keyword>
<comment type="similarity">
    <text evidence="1">Belongs to the BlaI transcriptional regulatory family.</text>
</comment>
<dbReference type="InterPro" id="IPR005650">
    <property type="entry name" value="BlaI_family"/>
</dbReference>
<dbReference type="Proteomes" id="UP000222851">
    <property type="component" value="Unassembled WGS sequence"/>
</dbReference>
<dbReference type="Gene3D" id="1.10.10.10">
    <property type="entry name" value="Winged helix-like DNA-binding domain superfamily/Winged helix DNA-binding domain"/>
    <property type="match status" value="1"/>
</dbReference>
<dbReference type="InterPro" id="IPR036390">
    <property type="entry name" value="WH_DNA-bd_sf"/>
</dbReference>
<dbReference type="Gene3D" id="1.10.4040.10">
    <property type="entry name" value="Penicillinase repressor domain"/>
    <property type="match status" value="1"/>
</dbReference>
<reference evidence="6 7" key="1">
    <citation type="submission" date="2017-09" db="EMBL/GenBank/DDBJ databases">
        <title>Large-scale bioinformatics analysis of Bacillus genomes uncovers conserved roles of natural products in bacterial physiology.</title>
        <authorList>
            <consortium name="Agbiome Team Llc"/>
            <person name="Bleich R.M."/>
            <person name="Grubbs K.J."/>
            <person name="Santa Maria K.C."/>
            <person name="Allen S.E."/>
            <person name="Farag S."/>
            <person name="Shank E.A."/>
            <person name="Bowers A."/>
        </authorList>
    </citation>
    <scope>NUCLEOTIDE SEQUENCE [LARGE SCALE GENOMIC DNA]</scope>
    <source>
        <strain evidence="6 7">AFS081271</strain>
    </source>
</reference>
<name>A0A2B0XCX0_BACAN</name>
<evidence type="ECO:0000256" key="2">
    <source>
        <dbReference type="ARBA" id="ARBA00023015"/>
    </source>
</evidence>
<evidence type="ECO:0000256" key="5">
    <source>
        <dbReference type="SAM" id="Coils"/>
    </source>
</evidence>
<keyword evidence="4" id="KW-0804">Transcription</keyword>
<dbReference type="GO" id="GO:0003677">
    <property type="term" value="F:DNA binding"/>
    <property type="evidence" value="ECO:0007669"/>
    <property type="project" value="UniProtKB-KW"/>
</dbReference>
<feature type="coiled-coil region" evidence="5">
    <location>
        <begin position="107"/>
        <end position="134"/>
    </location>
</feature>
<organism evidence="6 7">
    <name type="scientific">Bacillus anthracis</name>
    <name type="common">anthrax bacterium</name>
    <dbReference type="NCBI Taxonomy" id="1392"/>
    <lineage>
        <taxon>Bacteria</taxon>
        <taxon>Bacillati</taxon>
        <taxon>Bacillota</taxon>
        <taxon>Bacilli</taxon>
        <taxon>Bacillales</taxon>
        <taxon>Bacillaceae</taxon>
        <taxon>Bacillus</taxon>
        <taxon>Bacillus cereus group</taxon>
    </lineage>
</organism>
<evidence type="ECO:0000256" key="4">
    <source>
        <dbReference type="ARBA" id="ARBA00023163"/>
    </source>
</evidence>
<comment type="caution">
    <text evidence="6">The sequence shown here is derived from an EMBL/GenBank/DDBJ whole genome shotgun (WGS) entry which is preliminary data.</text>
</comment>
<protein>
    <submittedName>
        <fullName evidence="6">BlaI/MecI/CopY family transcriptional regulator</fullName>
    </submittedName>
</protein>
<gene>
    <name evidence="6" type="ORF">COJ30_18900</name>
</gene>
<dbReference type="Pfam" id="PF03965">
    <property type="entry name" value="Penicillinase_R"/>
    <property type="match status" value="1"/>
</dbReference>
<dbReference type="EMBL" id="NUXH01000072">
    <property type="protein sequence ID" value="PFL61607.1"/>
    <property type="molecule type" value="Genomic_DNA"/>
</dbReference>
<evidence type="ECO:0000256" key="3">
    <source>
        <dbReference type="ARBA" id="ARBA00023125"/>
    </source>
</evidence>
<dbReference type="InterPro" id="IPR036388">
    <property type="entry name" value="WH-like_DNA-bd_sf"/>
</dbReference>
<dbReference type="PIRSF" id="PIRSF019455">
    <property type="entry name" value="CopR_AtkY"/>
    <property type="match status" value="1"/>
</dbReference>
<dbReference type="AlphaFoldDB" id="A0A2B0XCX0"/>
<keyword evidence="5" id="KW-0175">Coiled coil</keyword>
<keyword evidence="2" id="KW-0805">Transcription regulation</keyword>
<dbReference type="GO" id="GO:0045892">
    <property type="term" value="P:negative regulation of DNA-templated transcription"/>
    <property type="evidence" value="ECO:0007669"/>
    <property type="project" value="InterPro"/>
</dbReference>
<sequence length="134" mass="15774">MMKELPKISEAELEVMKVLWSRSPQTANEVIEALEVTMDWKPKTIRTLINRLVQKEAVSYHQDKGRMYAYYPLVSQDSYLHVETKSLLKRFYGAAFKPLLVNVLKEEKLSSEDINELKRILDEKNEENQRKDKS</sequence>
<evidence type="ECO:0000313" key="7">
    <source>
        <dbReference type="Proteomes" id="UP000222851"/>
    </source>
</evidence>
<accession>A0A2B0XCX0</accession>
<dbReference type="SUPFAM" id="SSF46785">
    <property type="entry name" value="Winged helix' DNA-binding domain"/>
    <property type="match status" value="1"/>
</dbReference>
<proteinExistence type="inferred from homology"/>
<evidence type="ECO:0000313" key="6">
    <source>
        <dbReference type="EMBL" id="PFL61607.1"/>
    </source>
</evidence>